<evidence type="ECO:0000313" key="9">
    <source>
        <dbReference type="EMBL" id="JAT39504.1"/>
    </source>
</evidence>
<keyword evidence="3 5" id="KW-0863">Zinc-finger</keyword>
<dbReference type="EMBL" id="GEBQ01000473">
    <property type="protein sequence ID" value="JAT39504.1"/>
    <property type="molecule type" value="Transcribed_RNA"/>
</dbReference>
<protein>
    <recommendedName>
        <fullName evidence="6">C2H2-type domain-containing protein</fullName>
    </recommendedName>
</protein>
<organism evidence="9">
    <name type="scientific">Graphocephala atropunctata</name>
    <dbReference type="NCBI Taxonomy" id="36148"/>
    <lineage>
        <taxon>Eukaryota</taxon>
        <taxon>Metazoa</taxon>
        <taxon>Ecdysozoa</taxon>
        <taxon>Arthropoda</taxon>
        <taxon>Hexapoda</taxon>
        <taxon>Insecta</taxon>
        <taxon>Pterygota</taxon>
        <taxon>Neoptera</taxon>
        <taxon>Paraneoptera</taxon>
        <taxon>Hemiptera</taxon>
        <taxon>Auchenorrhyncha</taxon>
        <taxon>Membracoidea</taxon>
        <taxon>Cicadellidae</taxon>
        <taxon>Cicadellinae</taxon>
        <taxon>Cicadellini</taxon>
        <taxon>Graphocephala</taxon>
    </lineage>
</organism>
<keyword evidence="2" id="KW-0677">Repeat</keyword>
<gene>
    <name evidence="8" type="ORF">g.43037</name>
    <name evidence="7" type="ORF">g.43038</name>
    <name evidence="9" type="ORF">g.43039</name>
</gene>
<feature type="domain" description="C2H2-type" evidence="6">
    <location>
        <begin position="433"/>
        <end position="461"/>
    </location>
</feature>
<dbReference type="PROSITE" id="PS50157">
    <property type="entry name" value="ZINC_FINGER_C2H2_2"/>
    <property type="match status" value="3"/>
</dbReference>
<accession>A0A1B6MU87</accession>
<evidence type="ECO:0000256" key="4">
    <source>
        <dbReference type="ARBA" id="ARBA00022833"/>
    </source>
</evidence>
<reference evidence="9" key="1">
    <citation type="submission" date="2015-11" db="EMBL/GenBank/DDBJ databases">
        <title>De novo transcriptome assembly of four potential Pierce s Disease insect vectors from Arizona vineyards.</title>
        <authorList>
            <person name="Tassone E.E."/>
        </authorList>
    </citation>
    <scope>NUCLEOTIDE SEQUENCE</scope>
</reference>
<evidence type="ECO:0000313" key="8">
    <source>
        <dbReference type="EMBL" id="JAT28201.1"/>
    </source>
</evidence>
<proteinExistence type="predicted"/>
<sequence length="600" mass="69952">MPRTKKQFRRQASCSDIKILPLNGEPNEPNFKGWDMDSLTPDKLLRYKKLMKDLKSEVEMNEDIVNEVKSILDFVEKTALEMRLKELINSLPSFTEDPMRAAMFILELTYDSDEEMSDSTSNRANEHFSGLVQTDLCDSVTLRCENESSDLDLCNNDFQERADGSLAQKFQTKAVKSLIQDFQTRTDDEKLRLRPIVVLTNLNHLEANKNNGTGKNGEEINLTTQRINENKAKEMQNTSHLVRNFEQSVKSTQFIENSIDNNVNSVEENFALIYEGSDEEENFNSEMKCSSRDISEIMQNTPKIKTGKSNSQCELRNKHSWKNIEHPNLSKESVRNLRLQRVTVVRKLSTTESEESISEDKKDEKTVVTFLDAVSEVTNVSQILSLVDRKFTCMYCKVSFIQKNTLRKHIQICSKRDNKLCKEKKQKNKNDSYTCKVCGTRLRFKKSLSRHNEQIHNLVKSYKCVVCRWGFYNERLLQHHVMSRHGLSLTKHMKCPYCDCAFRRRDDLRAHCKKHKKKYFLCSICFETFADESVWKAHEQDHGFNCDVCDFLTLNKDEIATHKLTHLKMITYKCAWCPNRYNSKRSVTRHMKLGHKQENS</sequence>
<feature type="domain" description="C2H2-type" evidence="6">
    <location>
        <begin position="493"/>
        <end position="520"/>
    </location>
</feature>
<evidence type="ECO:0000256" key="5">
    <source>
        <dbReference type="PROSITE-ProRule" id="PRU00042"/>
    </source>
</evidence>
<dbReference type="AlphaFoldDB" id="A0A1B6MU87"/>
<name>A0A1B6MU87_9HEMI</name>
<dbReference type="Pfam" id="PF00096">
    <property type="entry name" value="zf-C2H2"/>
    <property type="match status" value="2"/>
</dbReference>
<dbReference type="SMART" id="SM00355">
    <property type="entry name" value="ZnF_C2H2"/>
    <property type="match status" value="7"/>
</dbReference>
<dbReference type="InterPro" id="IPR036236">
    <property type="entry name" value="Znf_C2H2_sf"/>
</dbReference>
<dbReference type="PROSITE" id="PS00028">
    <property type="entry name" value="ZINC_FINGER_C2H2_1"/>
    <property type="match status" value="5"/>
</dbReference>
<dbReference type="EMBL" id="GEBQ01011776">
    <property type="protein sequence ID" value="JAT28201.1"/>
    <property type="molecule type" value="Transcribed_RNA"/>
</dbReference>
<evidence type="ECO:0000256" key="1">
    <source>
        <dbReference type="ARBA" id="ARBA00022723"/>
    </source>
</evidence>
<dbReference type="Gene3D" id="3.30.160.60">
    <property type="entry name" value="Classic Zinc Finger"/>
    <property type="match status" value="3"/>
</dbReference>
<dbReference type="GO" id="GO:0008270">
    <property type="term" value="F:zinc ion binding"/>
    <property type="evidence" value="ECO:0007669"/>
    <property type="project" value="UniProtKB-KW"/>
</dbReference>
<dbReference type="PANTHER" id="PTHR24379:SF121">
    <property type="entry name" value="C2H2-TYPE DOMAIN-CONTAINING PROTEIN"/>
    <property type="match status" value="1"/>
</dbReference>
<evidence type="ECO:0000259" key="6">
    <source>
        <dbReference type="PROSITE" id="PS50157"/>
    </source>
</evidence>
<evidence type="ECO:0000313" key="7">
    <source>
        <dbReference type="EMBL" id="JAT14786.1"/>
    </source>
</evidence>
<dbReference type="PANTHER" id="PTHR24379">
    <property type="entry name" value="KRAB AND ZINC FINGER DOMAIN-CONTAINING"/>
    <property type="match status" value="1"/>
</dbReference>
<dbReference type="EMBL" id="GEBQ01025191">
    <property type="protein sequence ID" value="JAT14786.1"/>
    <property type="molecule type" value="Transcribed_RNA"/>
</dbReference>
<keyword evidence="4" id="KW-0862">Zinc</keyword>
<dbReference type="InterPro" id="IPR013087">
    <property type="entry name" value="Znf_C2H2_type"/>
</dbReference>
<evidence type="ECO:0000256" key="3">
    <source>
        <dbReference type="ARBA" id="ARBA00022771"/>
    </source>
</evidence>
<evidence type="ECO:0000256" key="2">
    <source>
        <dbReference type="ARBA" id="ARBA00022737"/>
    </source>
</evidence>
<dbReference type="SUPFAM" id="SSF57667">
    <property type="entry name" value="beta-beta-alpha zinc fingers"/>
    <property type="match status" value="3"/>
</dbReference>
<keyword evidence="1" id="KW-0479">Metal-binding</keyword>
<feature type="domain" description="C2H2-type" evidence="6">
    <location>
        <begin position="572"/>
        <end position="600"/>
    </location>
</feature>